<accession>E6U919</accession>
<organism evidence="1 2">
    <name type="scientific">Ethanoligenens harbinense (strain DSM 18485 / JCM 12961 / CGMCC 1.5033 / YUAN-3)</name>
    <dbReference type="NCBI Taxonomy" id="663278"/>
    <lineage>
        <taxon>Bacteria</taxon>
        <taxon>Bacillati</taxon>
        <taxon>Bacillota</taxon>
        <taxon>Clostridia</taxon>
        <taxon>Eubacteriales</taxon>
        <taxon>Oscillospiraceae</taxon>
        <taxon>Ethanoligenens</taxon>
    </lineage>
</organism>
<dbReference type="EMBL" id="CP002400">
    <property type="protein sequence ID" value="ADU26083.1"/>
    <property type="molecule type" value="Genomic_DNA"/>
</dbReference>
<name>E6U919_ETHHY</name>
<reference evidence="1 2" key="1">
    <citation type="submission" date="2010-12" db="EMBL/GenBank/DDBJ databases">
        <title>Complete sequence of Ethanoligenens harbinense YUAN-3.</title>
        <authorList>
            <person name="Lucas S."/>
            <person name="Copeland A."/>
            <person name="Lapidus A."/>
            <person name="Cheng J.-F."/>
            <person name="Bruce D."/>
            <person name="Goodwin L."/>
            <person name="Pitluck S."/>
            <person name="Chertkov O."/>
            <person name="Misra M."/>
            <person name="Detter J.C."/>
            <person name="Han C."/>
            <person name="Tapia R."/>
            <person name="Land M."/>
            <person name="Hauser L."/>
            <person name="Jeffries C."/>
            <person name="Kyrpides N."/>
            <person name="Ivanova N."/>
            <person name="Mikhailova N."/>
            <person name="Wang A."/>
            <person name="Mouttaki H."/>
            <person name="He Z."/>
            <person name="Zhou J."/>
            <person name="Hemme C.L."/>
            <person name="Woyke T."/>
        </authorList>
    </citation>
    <scope>NUCLEOTIDE SEQUENCE [LARGE SCALE GENOMIC DNA]</scope>
    <source>
        <strain evidence="2">DSM 18485 / JCM 12961 / CGMCC 1.5033 / YUAN-3</strain>
    </source>
</reference>
<dbReference type="AlphaFoldDB" id="E6U919"/>
<sequence length="73" mass="8518">MLQFEESDKTFIRRNLENADALLSGSSLGNVLDALFDLIEEKGYAPPHYYDYNDFGRKAQRVYDSVYYLNTQK</sequence>
<dbReference type="KEGG" id="eha:Ethha_0498"/>
<protein>
    <submittedName>
        <fullName evidence="1">Uncharacterized protein</fullName>
    </submittedName>
</protein>
<dbReference type="Proteomes" id="UP000001551">
    <property type="component" value="Chromosome"/>
</dbReference>
<dbReference type="RefSeq" id="WP_013484460.1">
    <property type="nucleotide sequence ID" value="NC_014828.1"/>
</dbReference>
<evidence type="ECO:0000313" key="2">
    <source>
        <dbReference type="Proteomes" id="UP000001551"/>
    </source>
</evidence>
<gene>
    <name evidence="1" type="ordered locus">Ethha_0498</name>
</gene>
<dbReference type="eggNOG" id="ENOG5033IUB">
    <property type="taxonomic scope" value="Bacteria"/>
</dbReference>
<dbReference type="HOGENOM" id="CLU_201103_0_0_9"/>
<evidence type="ECO:0000313" key="1">
    <source>
        <dbReference type="EMBL" id="ADU26083.1"/>
    </source>
</evidence>
<keyword evidence="2" id="KW-1185">Reference proteome</keyword>
<proteinExistence type="predicted"/>
<dbReference type="STRING" id="663278.Ethha_0498"/>